<reference evidence="7 8" key="1">
    <citation type="submission" date="2021-05" db="EMBL/GenBank/DDBJ databases">
        <title>A Polyphasic approach of four new species of the genus Ohtaekwangia: Ohtaekwangia histidinii sp. nov., Ohtaekwangia cretensis sp. nov., Ohtaekwangia indiensis sp. nov., Ohtaekwangia reichenbachii sp. nov. from diverse environment.</title>
        <authorList>
            <person name="Octaviana S."/>
        </authorList>
    </citation>
    <scope>NUCLEOTIDE SEQUENCE [LARGE SCALE GENOMIC DNA]</scope>
    <source>
        <strain evidence="7 8">PWU20</strain>
    </source>
</reference>
<organism evidence="7 8">
    <name type="scientific">Chryseosolibacter indicus</name>
    <dbReference type="NCBI Taxonomy" id="2782351"/>
    <lineage>
        <taxon>Bacteria</taxon>
        <taxon>Pseudomonadati</taxon>
        <taxon>Bacteroidota</taxon>
        <taxon>Cytophagia</taxon>
        <taxon>Cytophagales</taxon>
        <taxon>Chryseotaleaceae</taxon>
        <taxon>Chryseosolibacter</taxon>
    </lineage>
</organism>
<protein>
    <submittedName>
        <fullName evidence="7">UV DNA damage repair endonuclease UvsE</fullName>
    </submittedName>
</protein>
<dbReference type="EMBL" id="JAHESD010000014">
    <property type="protein sequence ID" value="MBT1703336.1"/>
    <property type="molecule type" value="Genomic_DNA"/>
</dbReference>
<dbReference type="GO" id="GO:0004519">
    <property type="term" value="F:endonuclease activity"/>
    <property type="evidence" value="ECO:0007669"/>
    <property type="project" value="UniProtKB-KW"/>
</dbReference>
<accession>A0ABS5VTM6</accession>
<name>A0ABS5VTM6_9BACT</name>
<dbReference type="NCBIfam" id="TIGR00629">
    <property type="entry name" value="uvde"/>
    <property type="match status" value="1"/>
</dbReference>
<keyword evidence="8" id="KW-1185">Reference proteome</keyword>
<dbReference type="PANTHER" id="PTHR31290:SF5">
    <property type="entry name" value="UV-DAMAGE ENDONUCLEASE"/>
    <property type="match status" value="1"/>
</dbReference>
<dbReference type="Proteomes" id="UP000772618">
    <property type="component" value="Unassembled WGS sequence"/>
</dbReference>
<gene>
    <name evidence="7" type="primary">uvsE</name>
    <name evidence="7" type="ORF">KK060_08605</name>
</gene>
<proteinExistence type="predicted"/>
<dbReference type="Pfam" id="PF03851">
    <property type="entry name" value="UvdE"/>
    <property type="match status" value="1"/>
</dbReference>
<keyword evidence="6" id="KW-0234">DNA repair</keyword>
<evidence type="ECO:0000256" key="5">
    <source>
        <dbReference type="ARBA" id="ARBA00022801"/>
    </source>
</evidence>
<evidence type="ECO:0000313" key="8">
    <source>
        <dbReference type="Proteomes" id="UP000772618"/>
    </source>
</evidence>
<dbReference type="SUPFAM" id="SSF51658">
    <property type="entry name" value="Xylose isomerase-like"/>
    <property type="match status" value="1"/>
</dbReference>
<evidence type="ECO:0000256" key="3">
    <source>
        <dbReference type="ARBA" id="ARBA00022763"/>
    </source>
</evidence>
<evidence type="ECO:0000256" key="4">
    <source>
        <dbReference type="ARBA" id="ARBA00022769"/>
    </source>
</evidence>
<keyword evidence="2 7" id="KW-0255">Endonuclease</keyword>
<evidence type="ECO:0000256" key="2">
    <source>
        <dbReference type="ARBA" id="ARBA00022759"/>
    </source>
</evidence>
<evidence type="ECO:0000256" key="6">
    <source>
        <dbReference type="ARBA" id="ARBA00023204"/>
    </source>
</evidence>
<dbReference type="InterPro" id="IPR004601">
    <property type="entry name" value="UvdE"/>
</dbReference>
<keyword evidence="3" id="KW-0227">DNA damage</keyword>
<evidence type="ECO:0000256" key="1">
    <source>
        <dbReference type="ARBA" id="ARBA00022722"/>
    </source>
</evidence>
<dbReference type="InterPro" id="IPR036237">
    <property type="entry name" value="Xyl_isomerase-like_sf"/>
</dbReference>
<evidence type="ECO:0000313" key="7">
    <source>
        <dbReference type="EMBL" id="MBT1703336.1"/>
    </source>
</evidence>
<comment type="caution">
    <text evidence="7">The sequence shown here is derived from an EMBL/GenBank/DDBJ whole genome shotgun (WGS) entry which is preliminary data.</text>
</comment>
<keyword evidence="1" id="KW-0540">Nuclease</keyword>
<sequence length="307" mass="35213">MRIGYACINISLSEKSIQVNRSMVKRTFESKGPSYASALALKNVSDLAKIIDWNIENGVLLYRLSSDMFPWMSEYELRDLPDFEAIAKILARSGEKAREYGLRLTFHPGQFDVLATNSDRVLNNTIKDLRQHGEIMDLMNLPRTPFAKINIHVGSAVSNKQDAIDRFCNNYLKLPESVKTRLTVENDDKVNMYSIKDLLAIHERIGIPIVFDYFHHQFCTGGLAEEEALKAAVNTWPKYITPIVHYSSSKRKYEDKNAANVAHADYIYQYMQRYNVDVDVVLEAKAKEKAVARYKKEYNVNLKKVMA</sequence>
<dbReference type="PANTHER" id="PTHR31290">
    <property type="entry name" value="UV-DAMAGE ENDONUCLEASE"/>
    <property type="match status" value="1"/>
</dbReference>
<dbReference type="RefSeq" id="WP_254153301.1">
    <property type="nucleotide sequence ID" value="NZ_JAHESD010000014.1"/>
</dbReference>
<keyword evidence="4" id="KW-0228">DNA excision</keyword>
<dbReference type="Gene3D" id="3.20.20.150">
    <property type="entry name" value="Divalent-metal-dependent TIM barrel enzymes"/>
    <property type="match status" value="1"/>
</dbReference>
<keyword evidence="5" id="KW-0378">Hydrolase</keyword>